<name>A0A0U3AVZ9_9ALTE</name>
<dbReference type="EMBL" id="CP013650">
    <property type="protein sequence ID" value="ALS97128.1"/>
    <property type="molecule type" value="Genomic_DNA"/>
</dbReference>
<dbReference type="InterPro" id="IPR036250">
    <property type="entry name" value="AcylCo_DH-like_C"/>
</dbReference>
<dbReference type="AlphaFoldDB" id="A0A0U3AVZ9"/>
<organism evidence="11 12">
    <name type="scientific">Lacimicrobium alkaliphilum</name>
    <dbReference type="NCBI Taxonomy" id="1526571"/>
    <lineage>
        <taxon>Bacteria</taxon>
        <taxon>Pseudomonadati</taxon>
        <taxon>Pseudomonadota</taxon>
        <taxon>Gammaproteobacteria</taxon>
        <taxon>Alteromonadales</taxon>
        <taxon>Alteromonadaceae</taxon>
        <taxon>Lacimicrobium</taxon>
    </lineage>
</organism>
<keyword evidence="4 7" id="KW-0285">Flavoprotein</keyword>
<keyword evidence="12" id="KW-1185">Reference proteome</keyword>
<dbReference type="Gene3D" id="1.20.140.10">
    <property type="entry name" value="Butyryl-CoA Dehydrogenase, subunit A, domain 3"/>
    <property type="match status" value="1"/>
</dbReference>
<dbReference type="InterPro" id="IPR006091">
    <property type="entry name" value="Acyl-CoA_Oxase/DH_mid-dom"/>
</dbReference>
<evidence type="ECO:0000256" key="7">
    <source>
        <dbReference type="RuleBase" id="RU362125"/>
    </source>
</evidence>
<evidence type="ECO:0000256" key="6">
    <source>
        <dbReference type="ARBA" id="ARBA00023002"/>
    </source>
</evidence>
<dbReference type="GO" id="GO:0033539">
    <property type="term" value="P:fatty acid beta-oxidation using acyl-CoA dehydrogenase"/>
    <property type="evidence" value="ECO:0007669"/>
    <property type="project" value="TreeGrafter"/>
</dbReference>
<dbReference type="FunFam" id="2.40.110.10:FF:000002">
    <property type="entry name" value="Acyl-CoA dehydrogenase fadE12"/>
    <property type="match status" value="1"/>
</dbReference>
<dbReference type="OrthoDB" id="9769473at2"/>
<keyword evidence="6 7" id="KW-0560">Oxidoreductase</keyword>
<keyword evidence="5 7" id="KW-0274">FAD</keyword>
<dbReference type="Gene3D" id="2.40.110.10">
    <property type="entry name" value="Butyryl-CoA Dehydrogenase, subunit A, domain 2"/>
    <property type="match status" value="1"/>
</dbReference>
<dbReference type="GO" id="GO:0003995">
    <property type="term" value="F:acyl-CoA dehydrogenase activity"/>
    <property type="evidence" value="ECO:0007669"/>
    <property type="project" value="TreeGrafter"/>
</dbReference>
<dbReference type="PANTHER" id="PTHR48083:SF13">
    <property type="entry name" value="ACYL-COA DEHYDROGENASE FAMILY MEMBER 11"/>
    <property type="match status" value="1"/>
</dbReference>
<reference evidence="11 12" key="1">
    <citation type="submission" date="2015-12" db="EMBL/GenBank/DDBJ databases">
        <title>Complete genome of Lacimicrobium alkaliphilum KCTC 32984.</title>
        <authorList>
            <person name="Kim S.-G."/>
            <person name="Lee Y.-J."/>
        </authorList>
    </citation>
    <scope>NUCLEOTIDE SEQUENCE [LARGE SCALE GENOMIC DNA]</scope>
    <source>
        <strain evidence="11 12">YelD216</strain>
    </source>
</reference>
<dbReference type="InterPro" id="IPR050741">
    <property type="entry name" value="Acyl-CoA_dehydrogenase"/>
</dbReference>
<evidence type="ECO:0000256" key="4">
    <source>
        <dbReference type="ARBA" id="ARBA00022630"/>
    </source>
</evidence>
<dbReference type="InterPro" id="IPR046373">
    <property type="entry name" value="Acyl-CoA_Oxase/DH_mid-dom_sf"/>
</dbReference>
<evidence type="ECO:0000259" key="9">
    <source>
        <dbReference type="Pfam" id="PF02770"/>
    </source>
</evidence>
<comment type="similarity">
    <text evidence="2 7">Belongs to the acyl-CoA dehydrogenase family.</text>
</comment>
<dbReference type="Pfam" id="PF02771">
    <property type="entry name" value="Acyl-CoA_dh_N"/>
    <property type="match status" value="1"/>
</dbReference>
<sequence>MDFQTSERSQQFLQQLTEFMQQHVLPIEAEVMAFHHQHNNHGQWQSWRLHPGIEALKQQAKAQGLWNLFLPDAELGQGLSTLEYAPLAEQMGRSPIASEVFNCNAPDTGNMEVLYHFGSAQQQEKWLMPLLEGQIRSVFCMTEPEVASSDATNMQASIREEGNELVLNGRKWWSTGLGHPDAKVAVFMGLSNPDADKHARHAMVLVELDRPGVQIQRMLSAYGEYDAPYGHGEVVFDEVRVPEQNLILGMGKGFAIAQGRLGPGRIHHCMRAIGAAERALELGIKRASVRQAFGQPLVNLGANKARIAEVRMAIDQARLLTLIAAWKIDTVGVKQAMTEISAIKVIAPRVMEQSVDLAIQLHGGAGMSGDTPLAAMMAMARALRLADGPDEVHQAMVARLELAKYKEVAR</sequence>
<evidence type="ECO:0000259" key="8">
    <source>
        <dbReference type="Pfam" id="PF00441"/>
    </source>
</evidence>
<accession>A0A0U3AVZ9</accession>
<feature type="domain" description="Acyl-CoA oxidase/dehydrogenase middle" evidence="9">
    <location>
        <begin position="139"/>
        <end position="239"/>
    </location>
</feature>
<dbReference type="InterPro" id="IPR013786">
    <property type="entry name" value="AcylCoA_DH/ox_N"/>
</dbReference>
<evidence type="ECO:0000256" key="3">
    <source>
        <dbReference type="ARBA" id="ARBA00011738"/>
    </source>
</evidence>
<dbReference type="InterPro" id="IPR009100">
    <property type="entry name" value="AcylCoA_DH/oxidase_NM_dom_sf"/>
</dbReference>
<evidence type="ECO:0000259" key="10">
    <source>
        <dbReference type="Pfam" id="PF02771"/>
    </source>
</evidence>
<feature type="domain" description="Acyl-CoA dehydrogenase/oxidase C-terminal" evidence="8">
    <location>
        <begin position="251"/>
        <end position="399"/>
    </location>
</feature>
<dbReference type="InterPro" id="IPR037069">
    <property type="entry name" value="AcylCoA_DH/ox_N_sf"/>
</dbReference>
<dbReference type="Gene3D" id="1.10.540.10">
    <property type="entry name" value="Acyl-CoA dehydrogenase/oxidase, N-terminal domain"/>
    <property type="match status" value="1"/>
</dbReference>
<dbReference type="RefSeq" id="WP_062475600.1">
    <property type="nucleotide sequence ID" value="NZ_CP013650.1"/>
</dbReference>
<dbReference type="SUPFAM" id="SSF56645">
    <property type="entry name" value="Acyl-CoA dehydrogenase NM domain-like"/>
    <property type="match status" value="1"/>
</dbReference>
<comment type="subunit">
    <text evidence="3">Homodimer.</text>
</comment>
<evidence type="ECO:0000313" key="12">
    <source>
        <dbReference type="Proteomes" id="UP000068447"/>
    </source>
</evidence>
<comment type="cofactor">
    <cofactor evidence="1 7">
        <name>FAD</name>
        <dbReference type="ChEBI" id="CHEBI:57692"/>
    </cofactor>
</comment>
<evidence type="ECO:0000313" key="11">
    <source>
        <dbReference type="EMBL" id="ALS97128.1"/>
    </source>
</evidence>
<protein>
    <submittedName>
        <fullName evidence="11">Acyl-CoA dehydrogenase</fullName>
    </submittedName>
</protein>
<dbReference type="Proteomes" id="UP000068447">
    <property type="component" value="Chromosome"/>
</dbReference>
<gene>
    <name evidence="11" type="ORF">AT746_01755</name>
</gene>
<dbReference type="Pfam" id="PF02770">
    <property type="entry name" value="Acyl-CoA_dh_M"/>
    <property type="match status" value="1"/>
</dbReference>
<evidence type="ECO:0000256" key="2">
    <source>
        <dbReference type="ARBA" id="ARBA00009347"/>
    </source>
</evidence>
<evidence type="ECO:0000256" key="1">
    <source>
        <dbReference type="ARBA" id="ARBA00001974"/>
    </source>
</evidence>
<proteinExistence type="inferred from homology"/>
<dbReference type="GO" id="GO:0050660">
    <property type="term" value="F:flavin adenine dinucleotide binding"/>
    <property type="evidence" value="ECO:0007669"/>
    <property type="project" value="InterPro"/>
</dbReference>
<dbReference type="InterPro" id="IPR009075">
    <property type="entry name" value="AcylCo_DH/oxidase_C"/>
</dbReference>
<dbReference type="STRING" id="1526571.AT746_01755"/>
<dbReference type="PANTHER" id="PTHR48083">
    <property type="entry name" value="MEDIUM-CHAIN SPECIFIC ACYL-COA DEHYDROGENASE, MITOCHONDRIAL-RELATED"/>
    <property type="match status" value="1"/>
</dbReference>
<dbReference type="SUPFAM" id="SSF47203">
    <property type="entry name" value="Acyl-CoA dehydrogenase C-terminal domain-like"/>
    <property type="match status" value="1"/>
</dbReference>
<dbReference type="Pfam" id="PF00441">
    <property type="entry name" value="Acyl-CoA_dh_1"/>
    <property type="match status" value="1"/>
</dbReference>
<dbReference type="KEGG" id="lal:AT746_01755"/>
<dbReference type="GO" id="GO:0005737">
    <property type="term" value="C:cytoplasm"/>
    <property type="evidence" value="ECO:0007669"/>
    <property type="project" value="TreeGrafter"/>
</dbReference>
<feature type="domain" description="Acyl-CoA dehydrogenase/oxidase N-terminal" evidence="10">
    <location>
        <begin position="7"/>
        <end position="133"/>
    </location>
</feature>
<evidence type="ECO:0000256" key="5">
    <source>
        <dbReference type="ARBA" id="ARBA00022827"/>
    </source>
</evidence>